<dbReference type="PANTHER" id="PTHR36720:SF1">
    <property type="entry name" value="TAF RNA POLYMERASE I SUBUNIT A"/>
    <property type="match status" value="1"/>
</dbReference>
<feature type="region of interest" description="Disordered" evidence="1">
    <location>
        <begin position="1"/>
        <end position="36"/>
    </location>
</feature>
<sequence length="377" mass="43028">MVEESVIEPESQVEEVKLSKKSKRKAPRNPHGNNEDVVKYSTKLRETRGIILANNKPSYCLKRGIGSLQHRGKSLRSIHRKKLWRVLKKLLQRHSWVEANGVLSVLLKGTGRDQSQSRNRTKYSAALELLNFIKGETINPRRIQNLYELWMKKTGYLKNWPTKDRFAVQLEFIIFCLLHGRTEDAHQASLCLIQERGFDSDPISNLVVGLAFFQLWYSGLPKELQLTELDSSSNSKQSKVPNGNCISIDNFEGHDALEAGGAKFSLQCDSNTSITNEKKLLEDDVICPKESMDIDDNEVKDSPHCSFQPQDLYMNSAEKSGDEEYSFSNHSANMPRASIFYTRGLPPWLLPLHLPDSHENLEETLYKHRQLLAQCSL</sequence>
<comment type="caution">
    <text evidence="2">The sequence shown here is derived from an EMBL/GenBank/DDBJ whole genome shotgun (WGS) entry which is preliminary data.</text>
</comment>
<keyword evidence="3" id="KW-1185">Reference proteome</keyword>
<evidence type="ECO:0000256" key="1">
    <source>
        <dbReference type="SAM" id="MobiDB-lite"/>
    </source>
</evidence>
<dbReference type="GO" id="GO:0000120">
    <property type="term" value="C:RNA polymerase I transcription regulator complex"/>
    <property type="evidence" value="ECO:0007669"/>
    <property type="project" value="InterPro"/>
</dbReference>
<dbReference type="InterPro" id="IPR039495">
    <property type="entry name" value="TAF1A"/>
</dbReference>
<dbReference type="GO" id="GO:0006360">
    <property type="term" value="P:transcription by RNA polymerase I"/>
    <property type="evidence" value="ECO:0007669"/>
    <property type="project" value="InterPro"/>
</dbReference>
<dbReference type="Gramene" id="OE9A023532T1">
    <property type="protein sequence ID" value="OE9A023532C1"/>
    <property type="gene ID" value="OE9A023532"/>
</dbReference>
<gene>
    <name evidence="2" type="ORF">OLEA9_A023532</name>
</gene>
<protein>
    <submittedName>
        <fullName evidence="2">Probable polygalacturonase At3g15720</fullName>
    </submittedName>
</protein>
<dbReference type="AlphaFoldDB" id="A0A8S0TJ54"/>
<name>A0A8S0TJ54_OLEEU</name>
<reference evidence="2 3" key="1">
    <citation type="submission" date="2019-12" db="EMBL/GenBank/DDBJ databases">
        <authorList>
            <person name="Alioto T."/>
            <person name="Alioto T."/>
            <person name="Gomez Garrido J."/>
        </authorList>
    </citation>
    <scope>NUCLEOTIDE SEQUENCE [LARGE SCALE GENOMIC DNA]</scope>
</reference>
<dbReference type="Proteomes" id="UP000594638">
    <property type="component" value="Unassembled WGS sequence"/>
</dbReference>
<dbReference type="Pfam" id="PF14929">
    <property type="entry name" value="TAF1_subA"/>
    <property type="match status" value="1"/>
</dbReference>
<proteinExistence type="predicted"/>
<feature type="compositionally biased region" description="Acidic residues" evidence="1">
    <location>
        <begin position="1"/>
        <end position="13"/>
    </location>
</feature>
<organism evidence="2 3">
    <name type="scientific">Olea europaea subsp. europaea</name>
    <dbReference type="NCBI Taxonomy" id="158383"/>
    <lineage>
        <taxon>Eukaryota</taxon>
        <taxon>Viridiplantae</taxon>
        <taxon>Streptophyta</taxon>
        <taxon>Embryophyta</taxon>
        <taxon>Tracheophyta</taxon>
        <taxon>Spermatophyta</taxon>
        <taxon>Magnoliopsida</taxon>
        <taxon>eudicotyledons</taxon>
        <taxon>Gunneridae</taxon>
        <taxon>Pentapetalae</taxon>
        <taxon>asterids</taxon>
        <taxon>lamiids</taxon>
        <taxon>Lamiales</taxon>
        <taxon>Oleaceae</taxon>
        <taxon>Oleeae</taxon>
        <taxon>Olea</taxon>
    </lineage>
</organism>
<dbReference type="PANTHER" id="PTHR36720">
    <property type="entry name" value="TAF RNA POLYMERASE I SUBUNIT A"/>
    <property type="match status" value="1"/>
</dbReference>
<dbReference type="EMBL" id="CACTIH010007254">
    <property type="protein sequence ID" value="CAA3005990.1"/>
    <property type="molecule type" value="Genomic_DNA"/>
</dbReference>
<dbReference type="OrthoDB" id="1899337at2759"/>
<accession>A0A8S0TJ54</accession>
<evidence type="ECO:0000313" key="3">
    <source>
        <dbReference type="Proteomes" id="UP000594638"/>
    </source>
</evidence>
<evidence type="ECO:0000313" key="2">
    <source>
        <dbReference type="EMBL" id="CAA3005990.1"/>
    </source>
</evidence>
<feature type="compositionally biased region" description="Basic residues" evidence="1">
    <location>
        <begin position="19"/>
        <end position="28"/>
    </location>
</feature>